<evidence type="ECO:0000259" key="2">
    <source>
        <dbReference type="Pfam" id="PF12439"/>
    </source>
</evidence>
<dbReference type="InterPro" id="IPR024742">
    <property type="entry name" value="Glycogen_debranch_N"/>
</dbReference>
<name>A0A1E5T8U4_9FLAO</name>
<feature type="domain" description="Glycogen debranching enzyme bacterial and archaeal type N-terminal" evidence="2">
    <location>
        <begin position="19"/>
        <end position="237"/>
    </location>
</feature>
<dbReference type="Gene3D" id="1.50.10.10">
    <property type="match status" value="1"/>
</dbReference>
<comment type="caution">
    <text evidence="3">The sequence shown here is derived from an EMBL/GenBank/DDBJ whole genome shotgun (WGS) entry which is preliminary data.</text>
</comment>
<protein>
    <submittedName>
        <fullName evidence="3">Glycogen debranching protein</fullName>
    </submittedName>
</protein>
<evidence type="ECO:0000313" key="4">
    <source>
        <dbReference type="Proteomes" id="UP000095713"/>
    </source>
</evidence>
<proteinExistence type="predicted"/>
<dbReference type="InterPro" id="IPR032790">
    <property type="entry name" value="GDE_C"/>
</dbReference>
<accession>A0A1E5T8U4</accession>
<dbReference type="RefSeq" id="WP_069830248.1">
    <property type="nucleotide sequence ID" value="NZ_MDJD01000043.1"/>
</dbReference>
<organism evidence="3 4">
    <name type="scientific">Flavivirga aquatica</name>
    <dbReference type="NCBI Taxonomy" id="1849968"/>
    <lineage>
        <taxon>Bacteria</taxon>
        <taxon>Pseudomonadati</taxon>
        <taxon>Bacteroidota</taxon>
        <taxon>Flavobacteriia</taxon>
        <taxon>Flavobacteriales</taxon>
        <taxon>Flavobacteriaceae</taxon>
        <taxon>Flavivirga</taxon>
    </lineage>
</organism>
<dbReference type="GO" id="GO:0004135">
    <property type="term" value="F:amylo-alpha-1,6-glucosidase activity"/>
    <property type="evidence" value="ECO:0007669"/>
    <property type="project" value="InterPro"/>
</dbReference>
<feature type="domain" description="Glycogen debranching enzyme C-terminal" evidence="1">
    <location>
        <begin position="289"/>
        <end position="652"/>
    </location>
</feature>
<dbReference type="Pfam" id="PF12439">
    <property type="entry name" value="GDE_N"/>
    <property type="match status" value="1"/>
</dbReference>
<evidence type="ECO:0000259" key="1">
    <source>
        <dbReference type="Pfam" id="PF06202"/>
    </source>
</evidence>
<dbReference type="Pfam" id="PF06202">
    <property type="entry name" value="GDE_C"/>
    <property type="match status" value="1"/>
</dbReference>
<dbReference type="FunFam" id="1.50.10.10:FF:000073">
    <property type="entry name" value="Glycogen debranching enzyme, hypothetical (TreX-like)"/>
    <property type="match status" value="1"/>
</dbReference>
<dbReference type="OrthoDB" id="9761875at2"/>
<dbReference type="InterPro" id="IPR012341">
    <property type="entry name" value="6hp_glycosidase-like_sf"/>
</dbReference>
<dbReference type="STRING" id="1849968.A8C32_14985"/>
<sequence>MSVHFGRETTGDLSIAEKKEWIITNGIGGYGSGSIAGSITRGYHGLMVASLHPPIDRKLMLTKLDEVLIYRNTAYDLTTNRWDSGSVSPKGYRNIESFTLERSIPCWRYACADAVFEKRLWMVHGKNTTYVSYTLVSAEEPVSLKVSALVNNRTFHNTGQVPWPIEVDSISDGVKITTHDNDALPLTIKMQGATVSPKNELYKNFYLPVEVTRGLNSNDTHVHAADFEVTIQQGQTVLFLGTAEEDTDFDLTAYDNKKQQETAILDQWQQLRKSQKKEQPNWVKQLVLAADQFVVNRSTEPNSTAGKSIIAGYHWFGDWGRDTMISLPGLTLSTGRHEDAGPILETFSHYINEGMLPNRFPNAADTPEYNTIDATLWFFQAIRTYFETTEDKELLGRLYPKLQEIIDWHIKGTRYGIQVDPNDNLLRGGQDGIQLTWMDAKVGDKVITPRIGKPIEVNALWYNALKAMVLFADILEKPSNQYKTMAASTKKGFERFWNEEKGYCFDVLDGPNGNEALLRPNQLFVVSLPESPLSTKQQKQIVDICSETLLTSHGLRSLANFEQEYIGIYTGNQYQRDSAYHQGTVWGWLIGPFIHAHLKIYKNTYSAQRFLKPFKDHLQGDGLGTISEIFDGDAPFTPKGCVAQAWSVGQILQVYDEIENLEIIQNTELTPKLAII</sequence>
<evidence type="ECO:0000313" key="3">
    <source>
        <dbReference type="EMBL" id="OEK07791.1"/>
    </source>
</evidence>
<gene>
    <name evidence="3" type="ORF">A8C32_14985</name>
</gene>
<dbReference type="GO" id="GO:0004134">
    <property type="term" value="F:4-alpha-glucanotransferase activity"/>
    <property type="evidence" value="ECO:0007669"/>
    <property type="project" value="InterPro"/>
</dbReference>
<reference evidence="3 4" key="1">
    <citation type="submission" date="2016-05" db="EMBL/GenBank/DDBJ databases">
        <title>Draft Genome Sequence of Algibacter sp. Strain SK-16 Isolated from the Surface Water of Aburatsubo Inlet.</title>
        <authorList>
            <person name="Wong S.-K."/>
            <person name="Yoshizawa S."/>
            <person name="Nakajima Y."/>
            <person name="Ogura Y."/>
            <person name="Tetsuya H."/>
            <person name="Hamasaki K."/>
        </authorList>
    </citation>
    <scope>NUCLEOTIDE SEQUENCE [LARGE SCALE GENOMIC DNA]</scope>
    <source>
        <strain evidence="3 4">SK-16</strain>
    </source>
</reference>
<keyword evidence="4" id="KW-1185">Reference proteome</keyword>
<dbReference type="InterPro" id="IPR006451">
    <property type="entry name" value="Glycogen_debranch_arc"/>
</dbReference>
<dbReference type="EMBL" id="MDJD01000043">
    <property type="protein sequence ID" value="OEK07791.1"/>
    <property type="molecule type" value="Genomic_DNA"/>
</dbReference>
<dbReference type="NCBIfam" id="TIGR01561">
    <property type="entry name" value="gde_arch"/>
    <property type="match status" value="1"/>
</dbReference>
<dbReference type="PANTHER" id="PTHR10569:SF2">
    <property type="entry name" value="GLYCOGEN DEBRANCHING ENZYME"/>
    <property type="match status" value="1"/>
</dbReference>
<dbReference type="InterPro" id="IPR008928">
    <property type="entry name" value="6-hairpin_glycosidase_sf"/>
</dbReference>
<dbReference type="Proteomes" id="UP000095713">
    <property type="component" value="Unassembled WGS sequence"/>
</dbReference>
<dbReference type="SUPFAM" id="SSF48208">
    <property type="entry name" value="Six-hairpin glycosidases"/>
    <property type="match status" value="1"/>
</dbReference>
<dbReference type="InterPro" id="IPR010401">
    <property type="entry name" value="AGL/Gdb1"/>
</dbReference>
<dbReference type="GO" id="GO:0005980">
    <property type="term" value="P:glycogen catabolic process"/>
    <property type="evidence" value="ECO:0007669"/>
    <property type="project" value="InterPro"/>
</dbReference>
<dbReference type="PANTHER" id="PTHR10569">
    <property type="entry name" value="GLYCOGEN DEBRANCHING ENZYME"/>
    <property type="match status" value="1"/>
</dbReference>
<dbReference type="AlphaFoldDB" id="A0A1E5T8U4"/>